<reference evidence="4" key="1">
    <citation type="journal article" date="2020" name="Stud. Mycol.">
        <title>101 Dothideomycetes genomes: a test case for predicting lifestyles and emergence of pathogens.</title>
        <authorList>
            <person name="Haridas S."/>
            <person name="Albert R."/>
            <person name="Binder M."/>
            <person name="Bloem J."/>
            <person name="Labutti K."/>
            <person name="Salamov A."/>
            <person name="Andreopoulos B."/>
            <person name="Baker S."/>
            <person name="Barry K."/>
            <person name="Bills G."/>
            <person name="Bluhm B."/>
            <person name="Cannon C."/>
            <person name="Castanera R."/>
            <person name="Culley D."/>
            <person name="Daum C."/>
            <person name="Ezra D."/>
            <person name="Gonzalez J."/>
            <person name="Henrissat B."/>
            <person name="Kuo A."/>
            <person name="Liang C."/>
            <person name="Lipzen A."/>
            <person name="Lutzoni F."/>
            <person name="Magnuson J."/>
            <person name="Mondo S."/>
            <person name="Nolan M."/>
            <person name="Ohm R."/>
            <person name="Pangilinan J."/>
            <person name="Park H.-J."/>
            <person name="Ramirez L."/>
            <person name="Alfaro M."/>
            <person name="Sun H."/>
            <person name="Tritt A."/>
            <person name="Yoshinaga Y."/>
            <person name="Zwiers L.-H."/>
            <person name="Turgeon B."/>
            <person name="Goodwin S."/>
            <person name="Spatafora J."/>
            <person name="Crous P."/>
            <person name="Grigoriev I."/>
        </authorList>
    </citation>
    <scope>NUCLEOTIDE SEQUENCE</scope>
    <source>
        <strain evidence="4">CBS 107.79</strain>
    </source>
</reference>
<keyword evidence="5" id="KW-1185">Reference proteome</keyword>
<evidence type="ECO:0000313" key="4">
    <source>
        <dbReference type="EMBL" id="KAF1967909.1"/>
    </source>
</evidence>
<dbReference type="GO" id="GO:0016765">
    <property type="term" value="F:transferase activity, transferring alkyl or aryl (other than methyl) groups"/>
    <property type="evidence" value="ECO:0007669"/>
    <property type="project" value="InterPro"/>
</dbReference>
<dbReference type="Pfam" id="PF11991">
    <property type="entry name" value="Trp_DMAT"/>
    <property type="match status" value="1"/>
</dbReference>
<dbReference type="InterPro" id="IPR017795">
    <property type="entry name" value="ABBA_NscD-like"/>
</dbReference>
<dbReference type="Proteomes" id="UP000800036">
    <property type="component" value="Unassembled WGS sequence"/>
</dbReference>
<evidence type="ECO:0000256" key="1">
    <source>
        <dbReference type="ARBA" id="ARBA00010209"/>
    </source>
</evidence>
<proteinExistence type="inferred from homology"/>
<dbReference type="PANTHER" id="PTHR40627:SF3">
    <property type="entry name" value="PRENYLTRANSFERASE ASQH2-RELATED"/>
    <property type="match status" value="1"/>
</dbReference>
<dbReference type="InterPro" id="IPR033964">
    <property type="entry name" value="ABBA"/>
</dbReference>
<evidence type="ECO:0000313" key="5">
    <source>
        <dbReference type="Proteomes" id="UP000800036"/>
    </source>
</evidence>
<dbReference type="CDD" id="cd13929">
    <property type="entry name" value="PT-DMATS_CymD"/>
    <property type="match status" value="1"/>
</dbReference>
<feature type="binding site" evidence="3">
    <location>
        <position position="263"/>
    </location>
    <ligand>
        <name>dimethylallyl diphosphate</name>
        <dbReference type="ChEBI" id="CHEBI:57623"/>
    </ligand>
</feature>
<dbReference type="InterPro" id="IPR012148">
    <property type="entry name" value="ABBA_DMATS-like"/>
</dbReference>
<feature type="binding site" evidence="3">
    <location>
        <position position="261"/>
    </location>
    <ligand>
        <name>dimethylallyl diphosphate</name>
        <dbReference type="ChEBI" id="CHEBI:57623"/>
    </ligand>
</feature>
<comment type="similarity">
    <text evidence="1">Belongs to the tryptophan dimethylallyltransferase family.</text>
</comment>
<feature type="binding site" evidence="3">
    <location>
        <position position="193"/>
    </location>
    <ligand>
        <name>dimethylallyl diphosphate</name>
        <dbReference type="ChEBI" id="CHEBI:57623"/>
    </ligand>
</feature>
<feature type="binding site" evidence="3">
    <location>
        <position position="259"/>
    </location>
    <ligand>
        <name>dimethylallyl diphosphate</name>
        <dbReference type="ChEBI" id="CHEBI:57623"/>
    </ligand>
</feature>
<protein>
    <submittedName>
        <fullName evidence="4">Aromatic prenyltransferase</fullName>
    </submittedName>
</protein>
<gene>
    <name evidence="4" type="ORF">BU23DRAFT_482101</name>
</gene>
<evidence type="ECO:0000256" key="2">
    <source>
        <dbReference type="ARBA" id="ARBA00022679"/>
    </source>
</evidence>
<feature type="binding site" evidence="3">
    <location>
        <position position="191"/>
    </location>
    <ligand>
        <name>L-tryptophan</name>
        <dbReference type="ChEBI" id="CHEBI:57912"/>
    </ligand>
</feature>
<evidence type="ECO:0000256" key="3">
    <source>
        <dbReference type="PIRSR" id="PIRSR000509-1"/>
    </source>
</evidence>
<dbReference type="SFLD" id="SFLDS00036">
    <property type="entry name" value="Aromatic_Prenyltransferase"/>
    <property type="match status" value="1"/>
</dbReference>
<feature type="binding site" evidence="3">
    <location>
        <position position="104"/>
    </location>
    <ligand>
        <name>dimethylallyl diphosphate</name>
        <dbReference type="ChEBI" id="CHEBI:57623"/>
    </ligand>
</feature>
<name>A0A6A5UVC1_9PLEO</name>
<organism evidence="4 5">
    <name type="scientific">Bimuria novae-zelandiae CBS 107.79</name>
    <dbReference type="NCBI Taxonomy" id="1447943"/>
    <lineage>
        <taxon>Eukaryota</taxon>
        <taxon>Fungi</taxon>
        <taxon>Dikarya</taxon>
        <taxon>Ascomycota</taxon>
        <taxon>Pezizomycotina</taxon>
        <taxon>Dothideomycetes</taxon>
        <taxon>Pleosporomycetidae</taxon>
        <taxon>Pleosporales</taxon>
        <taxon>Massarineae</taxon>
        <taxon>Didymosphaeriaceae</taxon>
        <taxon>Bimuria</taxon>
    </lineage>
</organism>
<dbReference type="EMBL" id="ML976727">
    <property type="protein sequence ID" value="KAF1967909.1"/>
    <property type="molecule type" value="Genomic_DNA"/>
</dbReference>
<dbReference type="AlphaFoldDB" id="A0A6A5UVC1"/>
<dbReference type="OrthoDB" id="3354387at2759"/>
<sequence length="470" mass="53014">MNGKALAPSSAPWESLGAVLGFPDEDQEFWWKTTAPVLGKFLVKANYTMDQQYAYLSWYHRYILSSYGPRPEPGKERTWRAQCTPNAAPFQPSWNLQNNKSTVRFTIEPIGHSAGTRLDPFNQLAAFDLMKTLKAASPDVEDSWFYHCAKELYVPKDLINIMLAVKGPPKGPKPPTCFLAFDLDSSKIETKAYFFPHIRAWNMGITQGELVINAVRGLADVDLSAGLDHFEEYLNSGGPVSHKNVEMLAIDCVDPAKARAKIYVNSFNNSFNKIKDLYTMGGRLQDAAVQESLAPLAELWKLMYEMPKEGNWEDVEIPSIMHHRSCFVIGYEFKTGEAWPTTKIYFPMWHYAKNDVQISEALAAFYAKQGWNDLAASYKQDVEEIFLEPEMPNSAGTHQYLSFAAKAKSELYVTMYYSPTIPHLTQRHEPSPVGEGKPMMMGPPGSRPPLPLRALQAVWPVLKWVVPGQI</sequence>
<dbReference type="PIRSF" id="PIRSF000509">
    <property type="entry name" value="Trp_DMAT"/>
    <property type="match status" value="1"/>
</dbReference>
<accession>A0A6A5UVC1</accession>
<dbReference type="GO" id="GO:0009820">
    <property type="term" value="P:alkaloid metabolic process"/>
    <property type="evidence" value="ECO:0007669"/>
    <property type="project" value="InterPro"/>
</dbReference>
<feature type="binding site" evidence="3">
    <location>
        <position position="345"/>
    </location>
    <ligand>
        <name>dimethylallyl diphosphate</name>
        <dbReference type="ChEBI" id="CHEBI:57623"/>
    </ligand>
</feature>
<dbReference type="PANTHER" id="PTHR40627">
    <property type="entry name" value="INDOLE PRENYLTRANSFERASE TDIB-RELATED"/>
    <property type="match status" value="1"/>
</dbReference>
<keyword evidence="2 4" id="KW-0808">Transferase</keyword>
<dbReference type="NCBIfam" id="TIGR03429">
    <property type="entry name" value="arom_pren_DMATS"/>
    <property type="match status" value="1"/>
</dbReference>